<dbReference type="SUPFAM" id="SSF52172">
    <property type="entry name" value="CheY-like"/>
    <property type="match status" value="1"/>
</dbReference>
<dbReference type="EMBL" id="JBHTIL010000001">
    <property type="protein sequence ID" value="MFD0925862.1"/>
    <property type="molecule type" value="Genomic_DNA"/>
</dbReference>
<comment type="caution">
    <text evidence="2">The sequence shown here is derived from an EMBL/GenBank/DDBJ whole genome shotgun (WGS) entry which is preliminary data.</text>
</comment>
<dbReference type="Pfam" id="PF08447">
    <property type="entry name" value="PAS_3"/>
    <property type="match status" value="1"/>
</dbReference>
<dbReference type="CDD" id="cd00130">
    <property type="entry name" value="PAS"/>
    <property type="match status" value="1"/>
</dbReference>
<accession>A0ABW3G5C9</accession>
<protein>
    <submittedName>
        <fullName evidence="2">PAS and ANTAR domain-containing protein</fullName>
    </submittedName>
</protein>
<sequence>MTDPSDAARQFMYAGPTERVGEFRFVYADNSWEWSATVAAIHGYDPSPKRVTTDVVLGHKHPEDRAEFDRAVQRTLADHGPFNSRHRIVDTHGKTHHVLVIGDSIHDDVGDVVGTTGVYVDLSAVRTDAVNTELDSRVSEFAASRAVIEQAKGMLMFAYHLTADQAFDLLSWRSQESNVKVRDLATAIVDRVPRDIDLIDSNRTRFDQLLMHPDRPLPPK</sequence>
<dbReference type="InterPro" id="IPR005561">
    <property type="entry name" value="ANTAR"/>
</dbReference>
<dbReference type="InterPro" id="IPR036388">
    <property type="entry name" value="WH-like_DNA-bd_sf"/>
</dbReference>
<dbReference type="Pfam" id="PF03861">
    <property type="entry name" value="ANTAR"/>
    <property type="match status" value="1"/>
</dbReference>
<dbReference type="Proteomes" id="UP001597068">
    <property type="component" value="Unassembled WGS sequence"/>
</dbReference>
<dbReference type="InterPro" id="IPR000014">
    <property type="entry name" value="PAS"/>
</dbReference>
<name>A0ABW3G5C9_9NOCA</name>
<dbReference type="Gene3D" id="1.10.10.10">
    <property type="entry name" value="Winged helix-like DNA-binding domain superfamily/Winged helix DNA-binding domain"/>
    <property type="match status" value="1"/>
</dbReference>
<dbReference type="RefSeq" id="WP_253646221.1">
    <property type="nucleotide sequence ID" value="NZ_BAAAMO010000002.1"/>
</dbReference>
<organism evidence="2 3">
    <name type="scientific">Williamsia deligens</name>
    <dbReference type="NCBI Taxonomy" id="321325"/>
    <lineage>
        <taxon>Bacteria</taxon>
        <taxon>Bacillati</taxon>
        <taxon>Actinomycetota</taxon>
        <taxon>Actinomycetes</taxon>
        <taxon>Mycobacteriales</taxon>
        <taxon>Nocardiaceae</taxon>
        <taxon>Williamsia</taxon>
    </lineage>
</organism>
<evidence type="ECO:0000259" key="1">
    <source>
        <dbReference type="PROSITE" id="PS50921"/>
    </source>
</evidence>
<feature type="domain" description="ANTAR" evidence="1">
    <location>
        <begin position="128"/>
        <end position="189"/>
    </location>
</feature>
<keyword evidence="3" id="KW-1185">Reference proteome</keyword>
<dbReference type="InterPro" id="IPR013655">
    <property type="entry name" value="PAS_fold_3"/>
</dbReference>
<dbReference type="SMART" id="SM01012">
    <property type="entry name" value="ANTAR"/>
    <property type="match status" value="1"/>
</dbReference>
<dbReference type="InterPro" id="IPR035965">
    <property type="entry name" value="PAS-like_dom_sf"/>
</dbReference>
<dbReference type="InterPro" id="IPR011006">
    <property type="entry name" value="CheY-like_superfamily"/>
</dbReference>
<evidence type="ECO:0000313" key="3">
    <source>
        <dbReference type="Proteomes" id="UP001597068"/>
    </source>
</evidence>
<gene>
    <name evidence="2" type="ORF">ACFQ04_08950</name>
</gene>
<dbReference type="PROSITE" id="PS50921">
    <property type="entry name" value="ANTAR"/>
    <property type="match status" value="1"/>
</dbReference>
<dbReference type="Gene3D" id="3.30.450.20">
    <property type="entry name" value="PAS domain"/>
    <property type="match status" value="1"/>
</dbReference>
<proteinExistence type="predicted"/>
<dbReference type="SUPFAM" id="SSF55785">
    <property type="entry name" value="PYP-like sensor domain (PAS domain)"/>
    <property type="match status" value="1"/>
</dbReference>
<reference evidence="3" key="1">
    <citation type="journal article" date="2019" name="Int. J. Syst. Evol. Microbiol.">
        <title>The Global Catalogue of Microorganisms (GCM) 10K type strain sequencing project: providing services to taxonomists for standard genome sequencing and annotation.</title>
        <authorList>
            <consortium name="The Broad Institute Genomics Platform"/>
            <consortium name="The Broad Institute Genome Sequencing Center for Infectious Disease"/>
            <person name="Wu L."/>
            <person name="Ma J."/>
        </authorList>
    </citation>
    <scope>NUCLEOTIDE SEQUENCE [LARGE SCALE GENOMIC DNA]</scope>
    <source>
        <strain evidence="3">CCUG 50873</strain>
    </source>
</reference>
<evidence type="ECO:0000313" key="2">
    <source>
        <dbReference type="EMBL" id="MFD0925862.1"/>
    </source>
</evidence>